<dbReference type="AlphaFoldDB" id="A0A6M3XN54"/>
<dbReference type="InterPro" id="IPR018466">
    <property type="entry name" value="Kre9/Knh1-like_N"/>
</dbReference>
<name>A0A6M3XN54_9ZZZZ</name>
<protein>
    <submittedName>
        <fullName evidence="3">Putative anchor protein</fullName>
    </submittedName>
</protein>
<organism evidence="3">
    <name type="scientific">viral metagenome</name>
    <dbReference type="NCBI Taxonomy" id="1070528"/>
    <lineage>
        <taxon>unclassified sequences</taxon>
        <taxon>metagenomes</taxon>
        <taxon>organismal metagenomes</taxon>
    </lineage>
</organism>
<accession>A0A6M3XN54</accession>
<evidence type="ECO:0000256" key="1">
    <source>
        <dbReference type="ARBA" id="ARBA00022729"/>
    </source>
</evidence>
<dbReference type="EMBL" id="MT144780">
    <property type="protein sequence ID" value="QJH99288.1"/>
    <property type="molecule type" value="Genomic_DNA"/>
</dbReference>
<evidence type="ECO:0000259" key="2">
    <source>
        <dbReference type="Pfam" id="PF10342"/>
    </source>
</evidence>
<evidence type="ECO:0000313" key="3">
    <source>
        <dbReference type="EMBL" id="QJH99288.1"/>
    </source>
</evidence>
<dbReference type="Pfam" id="PF10342">
    <property type="entry name" value="Kre9_KNH"/>
    <property type="match status" value="1"/>
</dbReference>
<keyword evidence="1" id="KW-0732">Signal</keyword>
<sequence length="304" mass="34011">MAILITVPAGGERYEVGDPVTLVWTDPTGIEWDVLLYKNGAYDSDIILNHASKSYNWTVPSKATAADYEIYVINDVAESNLSAQFTIATLTTRSISDPTAAITDSVSNTYNWLRSLSESFDPVTDAIVRIYNWVKTLLDYVVPGDSMIVKYITTAYNHMVYHVDFDAWTQFSYIDELRACVLTGGSLTENINLILTNANTVNKYPGDDITSLDSVLKTRRYDMRMGILRRLWLDFTGSATVQTRVYNDAYGSPYYKENTIGTYLRKVWRGIAGGYNRGDSFELLITNADIIKNAVVDVSIIGKG</sequence>
<feature type="domain" description="Yeast cell wall synthesis Kre9/Knh1-like N-terminal" evidence="2">
    <location>
        <begin position="8"/>
        <end position="87"/>
    </location>
</feature>
<reference evidence="3" key="1">
    <citation type="submission" date="2020-03" db="EMBL/GenBank/DDBJ databases">
        <title>The deep terrestrial virosphere.</title>
        <authorList>
            <person name="Holmfeldt K."/>
            <person name="Nilsson E."/>
            <person name="Simone D."/>
            <person name="Lopez-Fernandez M."/>
            <person name="Wu X."/>
            <person name="de Brujin I."/>
            <person name="Lundin D."/>
            <person name="Andersson A."/>
            <person name="Bertilsson S."/>
            <person name="Dopson M."/>
        </authorList>
    </citation>
    <scope>NUCLEOTIDE SEQUENCE</scope>
    <source>
        <strain evidence="3">TM448B01544</strain>
    </source>
</reference>
<gene>
    <name evidence="3" type="ORF">TM448B01544_0003</name>
</gene>
<proteinExistence type="predicted"/>